<feature type="domain" description="Heterokaryon incompatibility" evidence="1">
    <location>
        <begin position="23"/>
        <end position="152"/>
    </location>
</feature>
<evidence type="ECO:0000313" key="2">
    <source>
        <dbReference type="EMBL" id="KAF1841646.1"/>
    </source>
</evidence>
<reference evidence="2" key="1">
    <citation type="submission" date="2020-01" db="EMBL/GenBank/DDBJ databases">
        <authorList>
            <consortium name="DOE Joint Genome Institute"/>
            <person name="Haridas S."/>
            <person name="Albert R."/>
            <person name="Binder M."/>
            <person name="Bloem J."/>
            <person name="Labutti K."/>
            <person name="Salamov A."/>
            <person name="Andreopoulos B."/>
            <person name="Baker S.E."/>
            <person name="Barry K."/>
            <person name="Bills G."/>
            <person name="Bluhm B.H."/>
            <person name="Cannon C."/>
            <person name="Castanera R."/>
            <person name="Culley D.E."/>
            <person name="Daum C."/>
            <person name="Ezra D."/>
            <person name="Gonzalez J.B."/>
            <person name="Henrissat B."/>
            <person name="Kuo A."/>
            <person name="Liang C."/>
            <person name="Lipzen A."/>
            <person name="Lutzoni F."/>
            <person name="Magnuson J."/>
            <person name="Mondo S."/>
            <person name="Nolan M."/>
            <person name="Ohm R."/>
            <person name="Pangilinan J."/>
            <person name="Park H.-J."/>
            <person name="Ramirez L."/>
            <person name="Alfaro M."/>
            <person name="Sun H."/>
            <person name="Tritt A."/>
            <person name="Yoshinaga Y."/>
            <person name="Zwiers L.-H."/>
            <person name="Turgeon B.G."/>
            <person name="Goodwin S.B."/>
            <person name="Spatafora J.W."/>
            <person name="Crous P.W."/>
            <person name="Grigoriev I.V."/>
        </authorList>
    </citation>
    <scope>NUCLEOTIDE SEQUENCE</scope>
    <source>
        <strain evidence="2">CBS 394.84</strain>
    </source>
</reference>
<dbReference type="OrthoDB" id="674604at2759"/>
<dbReference type="InterPro" id="IPR010730">
    <property type="entry name" value="HET"/>
</dbReference>
<dbReference type="RefSeq" id="XP_040784209.1">
    <property type="nucleotide sequence ID" value="XM_040927469.1"/>
</dbReference>
<accession>A0A9P4GA36</accession>
<keyword evidence="3" id="KW-1185">Reference proteome</keyword>
<evidence type="ECO:0000313" key="3">
    <source>
        <dbReference type="Proteomes" id="UP000800039"/>
    </source>
</evidence>
<dbReference type="PANTHER" id="PTHR10622:SF10">
    <property type="entry name" value="HET DOMAIN-CONTAINING PROTEIN"/>
    <property type="match status" value="1"/>
</dbReference>
<proteinExistence type="predicted"/>
<sequence length="262" mass="30207">MRLINATTLKLHSFIDDSQHPKYAILSHTWGSEEVTFEQLRNARHADLERMSGFRKILLASQQTLRDGLDYVWVDTCCIDKTSSAELSESINSMFRWYKNATICYAYLDDVDVVEDGPEPFIDKYRGLVREYIKEEELASAKWFTRGWTLQELLAPNVLYFYARGWKFVGDKDYLEPKLARITGIDIDALDPGKKLDNYSVATRMSWAASRKTTRAEDMAYCLLGLFDVNMPLLYGEGGHKAFTRLQQEVLEDSSDCSIFAW</sequence>
<comment type="caution">
    <text evidence="2">The sequence shown here is derived from an EMBL/GenBank/DDBJ whole genome shotgun (WGS) entry which is preliminary data.</text>
</comment>
<protein>
    <submittedName>
        <fullName evidence="2">HET-domain-containing protein</fullName>
    </submittedName>
</protein>
<dbReference type="AlphaFoldDB" id="A0A9P4GA36"/>
<gene>
    <name evidence="2" type="ORF">K460DRAFT_261881</name>
</gene>
<evidence type="ECO:0000259" key="1">
    <source>
        <dbReference type="Pfam" id="PF06985"/>
    </source>
</evidence>
<dbReference type="EMBL" id="ML976618">
    <property type="protein sequence ID" value="KAF1841646.1"/>
    <property type="molecule type" value="Genomic_DNA"/>
</dbReference>
<dbReference type="PANTHER" id="PTHR10622">
    <property type="entry name" value="HET DOMAIN-CONTAINING PROTEIN"/>
    <property type="match status" value="1"/>
</dbReference>
<organism evidence="2 3">
    <name type="scientific">Cucurbitaria berberidis CBS 394.84</name>
    <dbReference type="NCBI Taxonomy" id="1168544"/>
    <lineage>
        <taxon>Eukaryota</taxon>
        <taxon>Fungi</taxon>
        <taxon>Dikarya</taxon>
        <taxon>Ascomycota</taxon>
        <taxon>Pezizomycotina</taxon>
        <taxon>Dothideomycetes</taxon>
        <taxon>Pleosporomycetidae</taxon>
        <taxon>Pleosporales</taxon>
        <taxon>Pleosporineae</taxon>
        <taxon>Cucurbitariaceae</taxon>
        <taxon>Cucurbitaria</taxon>
    </lineage>
</organism>
<dbReference type="GeneID" id="63844722"/>
<name>A0A9P4GA36_9PLEO</name>
<feature type="non-terminal residue" evidence="2">
    <location>
        <position position="262"/>
    </location>
</feature>
<dbReference type="Pfam" id="PF06985">
    <property type="entry name" value="HET"/>
    <property type="match status" value="1"/>
</dbReference>
<dbReference type="Proteomes" id="UP000800039">
    <property type="component" value="Unassembled WGS sequence"/>
</dbReference>